<accession>A0A1R1BQD9</accession>
<dbReference type="InterPro" id="IPR045679">
    <property type="entry name" value="DUF6199"/>
</dbReference>
<protein>
    <recommendedName>
        <fullName evidence="2">DUF6199 domain-containing protein</fullName>
    </recommendedName>
</protein>
<keyword evidence="1" id="KW-0812">Transmembrane</keyword>
<evidence type="ECO:0000259" key="2">
    <source>
        <dbReference type="Pfam" id="PF19701"/>
    </source>
</evidence>
<proteinExistence type="predicted"/>
<dbReference type="RefSeq" id="WP_076332797.1">
    <property type="nucleotide sequence ID" value="NZ_MRTJ01000008.1"/>
</dbReference>
<dbReference type="EMBL" id="MRTJ01000008">
    <property type="protein sequence ID" value="OMF12080.1"/>
    <property type="molecule type" value="Genomic_DNA"/>
</dbReference>
<feature type="transmembrane region" description="Helical" evidence="1">
    <location>
        <begin position="12"/>
        <end position="33"/>
    </location>
</feature>
<evidence type="ECO:0000313" key="4">
    <source>
        <dbReference type="Proteomes" id="UP000187134"/>
    </source>
</evidence>
<gene>
    <name evidence="3" type="ORF">BK131_18910</name>
</gene>
<dbReference type="Proteomes" id="UP000187134">
    <property type="component" value="Unassembled WGS sequence"/>
</dbReference>
<organism evidence="3 4">
    <name type="scientific">Paenibacillus amylolyticus</name>
    <dbReference type="NCBI Taxonomy" id="1451"/>
    <lineage>
        <taxon>Bacteria</taxon>
        <taxon>Bacillati</taxon>
        <taxon>Bacillota</taxon>
        <taxon>Bacilli</taxon>
        <taxon>Bacillales</taxon>
        <taxon>Paenibacillaceae</taxon>
        <taxon>Paenibacillus</taxon>
    </lineage>
</organism>
<evidence type="ECO:0000313" key="3">
    <source>
        <dbReference type="EMBL" id="OMF12080.1"/>
    </source>
</evidence>
<comment type="caution">
    <text evidence="3">The sequence shown here is derived from an EMBL/GenBank/DDBJ whole genome shotgun (WGS) entry which is preliminary data.</text>
</comment>
<feature type="transmembrane region" description="Helical" evidence="1">
    <location>
        <begin position="208"/>
        <end position="230"/>
    </location>
</feature>
<sequence length="233" mass="26911">MNSIPKKHVPTLIFLVCVVVVSLLVGILSRPYFTESIFYVDQHKYTYDHEQDNQITYESSTADPIQVTVNQQKRTVSIDQQNYVITQIASTPIATYNVSYADGRKYTVEQQSEQLLSYDEQGNMLSPVNMYIDGQRVIEDHEEYYNPATLVTVAYPEYHHTPGTPVLLFIALAGLIYGWCSFYYPRFQKFQFLLSLRWIWLKDPEPSEFYYAMSKIGGIACMIVAIWGAFQAF</sequence>
<dbReference type="AlphaFoldDB" id="A0A1R1BQD9"/>
<keyword evidence="1" id="KW-1133">Transmembrane helix</keyword>
<reference evidence="3 4" key="1">
    <citation type="submission" date="2016-11" db="EMBL/GenBank/DDBJ databases">
        <title>Paenibacillus species isolates.</title>
        <authorList>
            <person name="Beno S.M."/>
        </authorList>
    </citation>
    <scope>NUCLEOTIDE SEQUENCE [LARGE SCALE GENOMIC DNA]</scope>
    <source>
        <strain evidence="3 4">FSL H8-0246</strain>
    </source>
</reference>
<keyword evidence="1" id="KW-0472">Membrane</keyword>
<name>A0A1R1BQD9_PAEAM</name>
<evidence type="ECO:0000256" key="1">
    <source>
        <dbReference type="SAM" id="Phobius"/>
    </source>
</evidence>
<feature type="domain" description="DUF6199" evidence="2">
    <location>
        <begin position="170"/>
        <end position="231"/>
    </location>
</feature>
<dbReference type="Pfam" id="PF19701">
    <property type="entry name" value="DUF6199"/>
    <property type="match status" value="1"/>
</dbReference>
<feature type="transmembrane region" description="Helical" evidence="1">
    <location>
        <begin position="166"/>
        <end position="187"/>
    </location>
</feature>